<evidence type="ECO:0000313" key="2">
    <source>
        <dbReference type="EMBL" id="PIC31965.1"/>
    </source>
</evidence>
<keyword evidence="1" id="KW-0472">Membrane</keyword>
<dbReference type="Proteomes" id="UP000230233">
    <property type="component" value="Chromosome IV"/>
</dbReference>
<comment type="caution">
    <text evidence="2">The sequence shown here is derived from an EMBL/GenBank/DDBJ whole genome shotgun (WGS) entry which is preliminary data.</text>
</comment>
<protein>
    <submittedName>
        <fullName evidence="2">Uncharacterized protein</fullName>
    </submittedName>
</protein>
<reference evidence="3" key="1">
    <citation type="submission" date="2017-10" db="EMBL/GenBank/DDBJ databases">
        <title>Rapid genome shrinkage in a self-fertile nematode reveals novel sperm competition proteins.</title>
        <authorList>
            <person name="Yin D."/>
            <person name="Schwarz E.M."/>
            <person name="Thomas C.G."/>
            <person name="Felde R.L."/>
            <person name="Korf I.F."/>
            <person name="Cutter A.D."/>
            <person name="Schartner C.M."/>
            <person name="Ralston E.J."/>
            <person name="Meyer B.J."/>
            <person name="Haag E.S."/>
        </authorList>
    </citation>
    <scope>NUCLEOTIDE SEQUENCE [LARGE SCALE GENOMIC DNA]</scope>
    <source>
        <strain evidence="3">JU1422</strain>
    </source>
</reference>
<accession>A0A2G5TXC5</accession>
<name>A0A2G5TXC5_9PELO</name>
<feature type="transmembrane region" description="Helical" evidence="1">
    <location>
        <begin position="102"/>
        <end position="121"/>
    </location>
</feature>
<dbReference type="EMBL" id="PDUG01000004">
    <property type="protein sequence ID" value="PIC31965.1"/>
    <property type="molecule type" value="Genomic_DNA"/>
</dbReference>
<evidence type="ECO:0000256" key="1">
    <source>
        <dbReference type="SAM" id="Phobius"/>
    </source>
</evidence>
<proteinExistence type="predicted"/>
<organism evidence="2 3">
    <name type="scientific">Caenorhabditis nigoni</name>
    <dbReference type="NCBI Taxonomy" id="1611254"/>
    <lineage>
        <taxon>Eukaryota</taxon>
        <taxon>Metazoa</taxon>
        <taxon>Ecdysozoa</taxon>
        <taxon>Nematoda</taxon>
        <taxon>Chromadorea</taxon>
        <taxon>Rhabditida</taxon>
        <taxon>Rhabditina</taxon>
        <taxon>Rhabditomorpha</taxon>
        <taxon>Rhabditoidea</taxon>
        <taxon>Rhabditidae</taxon>
        <taxon>Peloderinae</taxon>
        <taxon>Caenorhabditis</taxon>
    </lineage>
</organism>
<feature type="transmembrane region" description="Helical" evidence="1">
    <location>
        <begin position="12"/>
        <end position="31"/>
    </location>
</feature>
<dbReference type="AlphaFoldDB" id="A0A2G5TXC5"/>
<sequence length="180" mass="21320">MSTIKEDPFCHNHTFVIFFLFFDVFTFFPFFEYSGCTNWSRIPEYRILVTTVLSITLALICFMIVIKFVAWMLKRSKKGKKINEKYDKSSGKVDSYDKCQLLFGYYSMTFLTILLQVSIWWVDYDNDGCLRHFFLNIMLAIFITELQCVQNDRIVINDQEDSEDMENARDCSGMPINFHC</sequence>
<keyword evidence="1" id="KW-1133">Transmembrane helix</keyword>
<keyword evidence="1" id="KW-0812">Transmembrane</keyword>
<gene>
    <name evidence="2" type="primary">Cnig_chr_IV.g12483</name>
    <name evidence="2" type="ORF">B9Z55_012483</name>
</gene>
<feature type="transmembrane region" description="Helical" evidence="1">
    <location>
        <begin position="51"/>
        <end position="73"/>
    </location>
</feature>
<keyword evidence="3" id="KW-1185">Reference proteome</keyword>
<feature type="transmembrane region" description="Helical" evidence="1">
    <location>
        <begin position="133"/>
        <end position="149"/>
    </location>
</feature>
<evidence type="ECO:0000313" key="3">
    <source>
        <dbReference type="Proteomes" id="UP000230233"/>
    </source>
</evidence>